<feature type="compositionally biased region" description="Low complexity" evidence="5">
    <location>
        <begin position="93"/>
        <end position="104"/>
    </location>
</feature>
<keyword evidence="4" id="KW-0539">Nucleus</keyword>
<dbReference type="SMART" id="SM00066">
    <property type="entry name" value="GAL4"/>
    <property type="match status" value="1"/>
</dbReference>
<dbReference type="PANTHER" id="PTHR31069:SF32">
    <property type="entry name" value="ARGININE METABOLISM REGULATION PROTEIN II"/>
    <property type="match status" value="1"/>
</dbReference>
<dbReference type="CDD" id="cd00067">
    <property type="entry name" value="GAL4"/>
    <property type="match status" value="1"/>
</dbReference>
<reference evidence="7 8" key="1">
    <citation type="journal article" date="2018" name="BMC Genomics">
        <title>The genome of Naegleria lovaniensis, the basis for a comparative approach to unravel pathogenicity factors of the human pathogenic amoeba N. fowleri.</title>
        <authorList>
            <person name="Liechti N."/>
            <person name="Schurch N."/>
            <person name="Bruggmann R."/>
            <person name="Wittwer M."/>
        </authorList>
    </citation>
    <scope>NUCLEOTIDE SEQUENCE [LARGE SCALE GENOMIC DNA]</scope>
    <source>
        <strain evidence="7 8">ATCC 30569</strain>
    </source>
</reference>
<dbReference type="PROSITE" id="PS50048">
    <property type="entry name" value="ZN2_CY6_FUNGAL_2"/>
    <property type="match status" value="1"/>
</dbReference>
<dbReference type="RefSeq" id="XP_044551183.1">
    <property type="nucleotide sequence ID" value="XM_044690840.1"/>
</dbReference>
<dbReference type="AlphaFoldDB" id="A0AA88KN48"/>
<evidence type="ECO:0000256" key="2">
    <source>
        <dbReference type="ARBA" id="ARBA00023125"/>
    </source>
</evidence>
<dbReference type="InterPro" id="IPR050675">
    <property type="entry name" value="OAF3"/>
</dbReference>
<dbReference type="EMBL" id="PYSW02000013">
    <property type="protein sequence ID" value="KAG2387191.1"/>
    <property type="molecule type" value="Genomic_DNA"/>
</dbReference>
<dbReference type="GO" id="GO:0008270">
    <property type="term" value="F:zinc ion binding"/>
    <property type="evidence" value="ECO:0007669"/>
    <property type="project" value="InterPro"/>
</dbReference>
<dbReference type="GO" id="GO:0000981">
    <property type="term" value="F:DNA-binding transcription factor activity, RNA polymerase II-specific"/>
    <property type="evidence" value="ECO:0007669"/>
    <property type="project" value="InterPro"/>
</dbReference>
<feature type="region of interest" description="Disordered" evidence="5">
    <location>
        <begin position="83"/>
        <end position="104"/>
    </location>
</feature>
<feature type="compositionally biased region" description="Low complexity" evidence="5">
    <location>
        <begin position="592"/>
        <end position="613"/>
    </location>
</feature>
<name>A0AA88KN48_NAELO</name>
<feature type="compositionally biased region" description="Low complexity" evidence="5">
    <location>
        <begin position="10"/>
        <end position="33"/>
    </location>
</feature>
<gene>
    <name evidence="7" type="ORF">C9374_001523</name>
</gene>
<feature type="domain" description="Zn(2)-C6 fungal-type" evidence="6">
    <location>
        <begin position="44"/>
        <end position="74"/>
    </location>
</feature>
<feature type="region of interest" description="Disordered" evidence="5">
    <location>
        <begin position="592"/>
        <end position="621"/>
    </location>
</feature>
<keyword evidence="2" id="KW-0238">DNA-binding</keyword>
<evidence type="ECO:0000313" key="7">
    <source>
        <dbReference type="EMBL" id="KAG2387191.1"/>
    </source>
</evidence>
<dbReference type="Proteomes" id="UP000816034">
    <property type="component" value="Unassembled WGS sequence"/>
</dbReference>
<dbReference type="InterPro" id="IPR036864">
    <property type="entry name" value="Zn2-C6_fun-type_DNA-bd_sf"/>
</dbReference>
<dbReference type="InterPro" id="IPR001138">
    <property type="entry name" value="Zn2Cys6_DnaBD"/>
</dbReference>
<dbReference type="PANTHER" id="PTHR31069">
    <property type="entry name" value="OLEATE-ACTIVATED TRANSCRIPTION FACTOR 1-RELATED"/>
    <property type="match status" value="1"/>
</dbReference>
<keyword evidence="3" id="KW-0804">Transcription</keyword>
<accession>A0AA88KN48</accession>
<dbReference type="Gene3D" id="4.10.240.10">
    <property type="entry name" value="Zn(2)-C6 fungal-type DNA-binding domain"/>
    <property type="match status" value="1"/>
</dbReference>
<feature type="region of interest" description="Disordered" evidence="5">
    <location>
        <begin position="1"/>
        <end position="36"/>
    </location>
</feature>
<dbReference type="GO" id="GO:0003677">
    <property type="term" value="F:DNA binding"/>
    <property type="evidence" value="ECO:0007669"/>
    <property type="project" value="UniProtKB-KW"/>
</dbReference>
<protein>
    <recommendedName>
        <fullName evidence="6">Zn(2)-C6 fungal-type domain-containing protein</fullName>
    </recommendedName>
</protein>
<keyword evidence="1" id="KW-0805">Transcription regulation</keyword>
<evidence type="ECO:0000259" key="6">
    <source>
        <dbReference type="PROSITE" id="PS50048"/>
    </source>
</evidence>
<dbReference type="GeneID" id="68093979"/>
<evidence type="ECO:0000256" key="5">
    <source>
        <dbReference type="SAM" id="MobiDB-lite"/>
    </source>
</evidence>
<organism evidence="7 8">
    <name type="scientific">Naegleria lovaniensis</name>
    <name type="common">Amoeba</name>
    <dbReference type="NCBI Taxonomy" id="51637"/>
    <lineage>
        <taxon>Eukaryota</taxon>
        <taxon>Discoba</taxon>
        <taxon>Heterolobosea</taxon>
        <taxon>Tetramitia</taxon>
        <taxon>Eutetramitia</taxon>
        <taxon>Vahlkampfiidae</taxon>
        <taxon>Naegleria</taxon>
    </lineage>
</organism>
<keyword evidence="8" id="KW-1185">Reference proteome</keyword>
<comment type="caution">
    <text evidence="7">The sequence shown here is derived from an EMBL/GenBank/DDBJ whole genome shotgun (WGS) entry which is preliminary data.</text>
</comment>
<evidence type="ECO:0000256" key="4">
    <source>
        <dbReference type="ARBA" id="ARBA00023242"/>
    </source>
</evidence>
<dbReference type="PROSITE" id="PS00463">
    <property type="entry name" value="ZN2_CY6_FUNGAL_1"/>
    <property type="match status" value="1"/>
</dbReference>
<dbReference type="Pfam" id="PF00172">
    <property type="entry name" value="Zn_clus"/>
    <property type="match status" value="1"/>
</dbReference>
<evidence type="ECO:0000256" key="3">
    <source>
        <dbReference type="ARBA" id="ARBA00023163"/>
    </source>
</evidence>
<dbReference type="SUPFAM" id="SSF57701">
    <property type="entry name" value="Zn2/Cys6 DNA-binding domain"/>
    <property type="match status" value="1"/>
</dbReference>
<proteinExistence type="predicted"/>
<sequence>MPKSLEKTVTRQTQGGSSSGSSTPTSPSSGVSRTNHHEKHYPFACVSCRKHHKKCDKLLPICSRCKLKGWKCQYEMIERKKDHPATKKKKEINNVPNNNHPINNNNTNNLHEMTNHHLKNGMPSTNLPLNSNLINISEQTMLHSFSEDPMITPRSNSEPVHSLTFQEENSLHDSNSLIFSHATNRKTLEVYINVIWMGIFPIKDPWIVFEKLLQMKPHELAIRKDILVYLLSIQCVCEQAFAFPELAERSVKKLKSVMMHIYDDFQNPFVNLANENLALYHACEGNRAASRGYLALAENFACSHSSKHVSKQLAVTTPTTTPGVFLSTSTTLVDFPKHGIQIYMSPLKMRLISIELMCCDSFPIPDIPTMAKLYPLITEMSVFENEGIQFLQHLNNRIDERFKGLHLLGMLVSTNVKPILTDFCSKLFDLQRAVFATAVQMLCQMIDVGLNETSIISEKLEAYQSIEYYAVKMSKILENPQSIFLNPYMSSFIIIAAKVNLEICKMIERGERQNLQPIPQPTLRNLEHFSQDASMTNEMEIPSGVLIDYYALLTQDFNKLKDLSKRCRYLNPYLVEFEQFLNNHRSITTCPQHVHSTMSQQQQQQQHSTMSQHQHSKIDPPQGYQESQFLKIQRMERFFTEMKSFLLRINERLDDTMKEHHFGHAGGTLVNAQLVTGQEQQEQQEQQQTSSHNEEIDLVQAHRAFEDFCYYFGLK</sequence>
<evidence type="ECO:0000256" key="1">
    <source>
        <dbReference type="ARBA" id="ARBA00023015"/>
    </source>
</evidence>
<evidence type="ECO:0000313" key="8">
    <source>
        <dbReference type="Proteomes" id="UP000816034"/>
    </source>
</evidence>